<dbReference type="AlphaFoldDB" id="A0A3B0X634"/>
<keyword evidence="1" id="KW-1133">Transmembrane helix</keyword>
<protein>
    <submittedName>
        <fullName evidence="2">Uncharacterized protein</fullName>
    </submittedName>
</protein>
<keyword evidence="1" id="KW-0472">Membrane</keyword>
<accession>A0A3B0X634</accession>
<reference evidence="2" key="1">
    <citation type="submission" date="2018-06" db="EMBL/GenBank/DDBJ databases">
        <authorList>
            <person name="Zhirakovskaya E."/>
        </authorList>
    </citation>
    <scope>NUCLEOTIDE SEQUENCE</scope>
</reference>
<name>A0A3B0X634_9ZZZZ</name>
<proteinExistence type="predicted"/>
<keyword evidence="1" id="KW-0812">Transmembrane</keyword>
<gene>
    <name evidence="2" type="ORF">MNBD_GAMMA08-1546</name>
</gene>
<sequence>MKKKLYDWLLDLPSKYLPALLLVGVIVVMVFGYGMWQFKRWFNYSWGYEDQVTSTVCEMVKPEYLKNPSRCK</sequence>
<organism evidence="2">
    <name type="scientific">hydrothermal vent metagenome</name>
    <dbReference type="NCBI Taxonomy" id="652676"/>
    <lineage>
        <taxon>unclassified sequences</taxon>
        <taxon>metagenomes</taxon>
        <taxon>ecological metagenomes</taxon>
    </lineage>
</organism>
<evidence type="ECO:0000256" key="1">
    <source>
        <dbReference type="SAM" id="Phobius"/>
    </source>
</evidence>
<dbReference type="EMBL" id="UOFH01000044">
    <property type="protein sequence ID" value="VAW58912.1"/>
    <property type="molecule type" value="Genomic_DNA"/>
</dbReference>
<feature type="transmembrane region" description="Helical" evidence="1">
    <location>
        <begin position="16"/>
        <end position="36"/>
    </location>
</feature>
<evidence type="ECO:0000313" key="2">
    <source>
        <dbReference type="EMBL" id="VAW58912.1"/>
    </source>
</evidence>